<protein>
    <submittedName>
        <fullName evidence="9">ABC transporter related</fullName>
    </submittedName>
</protein>
<dbReference type="KEGG" id="xau:Xaut_1209"/>
<dbReference type="Proteomes" id="UP000002417">
    <property type="component" value="Chromosome"/>
</dbReference>
<proteinExistence type="inferred from homology"/>
<dbReference type="AlphaFoldDB" id="A7IEL5"/>
<evidence type="ECO:0000256" key="5">
    <source>
        <dbReference type="ARBA" id="ARBA00022840"/>
    </source>
</evidence>
<reference evidence="9 10" key="1">
    <citation type="submission" date="2007-07" db="EMBL/GenBank/DDBJ databases">
        <title>Complete sequence of chromosome of Xanthobacter autotrophicus Py2.</title>
        <authorList>
            <consortium name="US DOE Joint Genome Institute"/>
            <person name="Copeland A."/>
            <person name="Lucas S."/>
            <person name="Lapidus A."/>
            <person name="Barry K."/>
            <person name="Glavina del Rio T."/>
            <person name="Hammon N."/>
            <person name="Israni S."/>
            <person name="Dalin E."/>
            <person name="Tice H."/>
            <person name="Pitluck S."/>
            <person name="Sims D."/>
            <person name="Brettin T."/>
            <person name="Bruce D."/>
            <person name="Detter J.C."/>
            <person name="Han C."/>
            <person name="Tapia R."/>
            <person name="Brainard J."/>
            <person name="Schmutz J."/>
            <person name="Larimer F."/>
            <person name="Land M."/>
            <person name="Hauser L."/>
            <person name="Kyrpides N."/>
            <person name="Kim E."/>
            <person name="Ensigns S.A."/>
            <person name="Richardson P."/>
        </authorList>
    </citation>
    <scope>NUCLEOTIDE SEQUENCE [LARGE SCALE GENOMIC DNA]</scope>
    <source>
        <strain evidence="10">ATCC BAA-1158 / Py2</strain>
    </source>
</reference>
<dbReference type="GO" id="GO:0016887">
    <property type="term" value="F:ATP hydrolysis activity"/>
    <property type="evidence" value="ECO:0007669"/>
    <property type="project" value="InterPro"/>
</dbReference>
<evidence type="ECO:0000256" key="2">
    <source>
        <dbReference type="ARBA" id="ARBA00022448"/>
    </source>
</evidence>
<dbReference type="SUPFAM" id="SSF52540">
    <property type="entry name" value="P-loop containing nucleoside triphosphate hydrolases"/>
    <property type="match status" value="1"/>
</dbReference>
<dbReference type="InterPro" id="IPR003593">
    <property type="entry name" value="AAA+_ATPase"/>
</dbReference>
<keyword evidence="3" id="KW-1003">Cell membrane</keyword>
<keyword evidence="10" id="KW-1185">Reference proteome</keyword>
<evidence type="ECO:0000256" key="3">
    <source>
        <dbReference type="ARBA" id="ARBA00022475"/>
    </source>
</evidence>
<keyword evidence="2" id="KW-0813">Transport</keyword>
<keyword evidence="4" id="KW-0547">Nucleotide-binding</keyword>
<dbReference type="Gene3D" id="3.40.50.300">
    <property type="entry name" value="P-loop containing nucleotide triphosphate hydrolases"/>
    <property type="match status" value="1"/>
</dbReference>
<evidence type="ECO:0000256" key="6">
    <source>
        <dbReference type="ARBA" id="ARBA00022967"/>
    </source>
</evidence>
<dbReference type="PANTHER" id="PTHR42788:SF17">
    <property type="entry name" value="ALIPHATIC SULFONATES IMPORT ATP-BINDING PROTEIN SSUB"/>
    <property type="match status" value="1"/>
</dbReference>
<accession>A7IEL5</accession>
<dbReference type="SMART" id="SM00382">
    <property type="entry name" value="AAA"/>
    <property type="match status" value="1"/>
</dbReference>
<dbReference type="EMBL" id="CP000781">
    <property type="protein sequence ID" value="ABS66458.1"/>
    <property type="molecule type" value="Genomic_DNA"/>
</dbReference>
<evidence type="ECO:0000259" key="8">
    <source>
        <dbReference type="PROSITE" id="PS50893"/>
    </source>
</evidence>
<dbReference type="Pfam" id="PF00005">
    <property type="entry name" value="ABC_tran"/>
    <property type="match status" value="1"/>
</dbReference>
<dbReference type="InterPro" id="IPR050166">
    <property type="entry name" value="ABC_transporter_ATP-bind"/>
</dbReference>
<dbReference type="OrthoDB" id="9797536at2"/>
<evidence type="ECO:0000313" key="10">
    <source>
        <dbReference type="Proteomes" id="UP000002417"/>
    </source>
</evidence>
<dbReference type="InterPro" id="IPR003439">
    <property type="entry name" value="ABC_transporter-like_ATP-bd"/>
</dbReference>
<organism evidence="9 10">
    <name type="scientific">Xanthobacter autotrophicus (strain ATCC BAA-1158 / Py2)</name>
    <dbReference type="NCBI Taxonomy" id="78245"/>
    <lineage>
        <taxon>Bacteria</taxon>
        <taxon>Pseudomonadati</taxon>
        <taxon>Pseudomonadota</taxon>
        <taxon>Alphaproteobacteria</taxon>
        <taxon>Hyphomicrobiales</taxon>
        <taxon>Xanthobacteraceae</taxon>
        <taxon>Xanthobacter</taxon>
    </lineage>
</organism>
<name>A7IEL5_XANP2</name>
<comment type="similarity">
    <text evidence="1">Belongs to the ABC transporter superfamily.</text>
</comment>
<evidence type="ECO:0000313" key="9">
    <source>
        <dbReference type="EMBL" id="ABS66458.1"/>
    </source>
</evidence>
<gene>
    <name evidence="9" type="ordered locus">Xaut_1209</name>
</gene>
<feature type="domain" description="ABC transporter" evidence="8">
    <location>
        <begin position="58"/>
        <end position="279"/>
    </location>
</feature>
<evidence type="ECO:0000256" key="4">
    <source>
        <dbReference type="ARBA" id="ARBA00022741"/>
    </source>
</evidence>
<dbReference type="InterPro" id="IPR027417">
    <property type="entry name" value="P-loop_NTPase"/>
</dbReference>
<dbReference type="PROSITE" id="PS50893">
    <property type="entry name" value="ABC_TRANSPORTER_2"/>
    <property type="match status" value="1"/>
</dbReference>
<dbReference type="STRING" id="78245.Xaut_1209"/>
<evidence type="ECO:0000256" key="1">
    <source>
        <dbReference type="ARBA" id="ARBA00005417"/>
    </source>
</evidence>
<keyword evidence="7" id="KW-0472">Membrane</keyword>
<keyword evidence="6" id="KW-1278">Translocase</keyword>
<dbReference type="PANTHER" id="PTHR42788">
    <property type="entry name" value="TAURINE IMPORT ATP-BINDING PROTEIN-RELATED"/>
    <property type="match status" value="1"/>
</dbReference>
<dbReference type="PhylomeDB" id="A7IEL5"/>
<dbReference type="InterPro" id="IPR017871">
    <property type="entry name" value="ABC_transporter-like_CS"/>
</dbReference>
<evidence type="ECO:0000256" key="7">
    <source>
        <dbReference type="ARBA" id="ARBA00023136"/>
    </source>
</evidence>
<dbReference type="HOGENOM" id="CLU_000604_1_22_5"/>
<sequence>MEIFAASDAEISAALRDRHSREPDSREPNGRVLEIRETFRSPRFPEIATAERRHGERIRLNSVVKSFGARTVLRRLDLDVPAGQFLAVVGRSGGGKTTLMRLICGLDTATSGEVRIGEATVTGLMPQVRLLFQDARLAPWQRVIGNVGIARGPGWREKAHAALRDVGLADRGREWPYVLSGGQKQRVALARALVSRPGVLLLDEPFGALDALTRVEMHRLTERIWTEYGFTVVLITHDVAEAVSLADRVVVLRQGEIALDVPVDPDGTLPRGARTGAEAARLHERILAAV</sequence>
<dbReference type="GO" id="GO:0005524">
    <property type="term" value="F:ATP binding"/>
    <property type="evidence" value="ECO:0007669"/>
    <property type="project" value="UniProtKB-KW"/>
</dbReference>
<dbReference type="PROSITE" id="PS00211">
    <property type="entry name" value="ABC_TRANSPORTER_1"/>
    <property type="match status" value="1"/>
</dbReference>
<dbReference type="eggNOG" id="COG1116">
    <property type="taxonomic scope" value="Bacteria"/>
</dbReference>
<keyword evidence="5" id="KW-0067">ATP-binding</keyword>